<name>A0A846QYC0_9FLAO</name>
<evidence type="ECO:0000313" key="3">
    <source>
        <dbReference type="Proteomes" id="UP000590442"/>
    </source>
</evidence>
<comment type="caution">
    <text evidence="2">The sequence shown here is derived from an EMBL/GenBank/DDBJ whole genome shotgun (WGS) entry which is preliminary data.</text>
</comment>
<evidence type="ECO:0000313" key="2">
    <source>
        <dbReference type="EMBL" id="NJB72197.1"/>
    </source>
</evidence>
<organism evidence="2 3">
    <name type="scientific">Saonia flava</name>
    <dbReference type="NCBI Taxonomy" id="523696"/>
    <lineage>
        <taxon>Bacteria</taxon>
        <taxon>Pseudomonadati</taxon>
        <taxon>Bacteroidota</taxon>
        <taxon>Flavobacteriia</taxon>
        <taxon>Flavobacteriales</taxon>
        <taxon>Flavobacteriaceae</taxon>
        <taxon>Saonia</taxon>
    </lineage>
</organism>
<feature type="transmembrane region" description="Helical" evidence="1">
    <location>
        <begin position="20"/>
        <end position="39"/>
    </location>
</feature>
<dbReference type="AlphaFoldDB" id="A0A846QYC0"/>
<evidence type="ECO:0000256" key="1">
    <source>
        <dbReference type="SAM" id="Phobius"/>
    </source>
</evidence>
<reference evidence="2 3" key="1">
    <citation type="submission" date="2020-03" db="EMBL/GenBank/DDBJ databases">
        <title>Genomic Encyclopedia of Type Strains, Phase IV (KMG-IV): sequencing the most valuable type-strain genomes for metagenomic binning, comparative biology and taxonomic classification.</title>
        <authorList>
            <person name="Goeker M."/>
        </authorList>
    </citation>
    <scope>NUCLEOTIDE SEQUENCE [LARGE SCALE GENOMIC DNA]</scope>
    <source>
        <strain evidence="2 3">DSM 29762</strain>
    </source>
</reference>
<dbReference type="EMBL" id="JAATJJ010000002">
    <property type="protein sequence ID" value="NJB72197.1"/>
    <property type="molecule type" value="Genomic_DNA"/>
</dbReference>
<gene>
    <name evidence="2" type="ORF">GGR42_002688</name>
</gene>
<keyword evidence="3" id="KW-1185">Reference proteome</keyword>
<dbReference type="Proteomes" id="UP000590442">
    <property type="component" value="Unassembled WGS sequence"/>
</dbReference>
<keyword evidence="1" id="KW-0812">Transmembrane</keyword>
<keyword evidence="1" id="KW-1133">Transmembrane helix</keyword>
<proteinExistence type="predicted"/>
<protein>
    <submittedName>
        <fullName evidence="2">Uncharacterized protein</fullName>
    </submittedName>
</protein>
<accession>A0A846QYC0</accession>
<keyword evidence="1" id="KW-0472">Membrane</keyword>
<sequence length="56" mass="6774">MCFVIILTEYFYEFAILLGYYFLDIVIIKNSLITLFTILNDIYHFQNRMQSLDLIN</sequence>